<dbReference type="RefSeq" id="WP_182168676.1">
    <property type="nucleotide sequence ID" value="NZ_JACFXU010000013.1"/>
</dbReference>
<keyword evidence="3" id="KW-0479">Metal-binding</keyword>
<dbReference type="PROSITE" id="PS51296">
    <property type="entry name" value="RIESKE"/>
    <property type="match status" value="1"/>
</dbReference>
<evidence type="ECO:0000259" key="9">
    <source>
        <dbReference type="PROSITE" id="PS51296"/>
    </source>
</evidence>
<reference evidence="10 11" key="1">
    <citation type="submission" date="2020-07" db="EMBL/GenBank/DDBJ databases">
        <title>Halieaceae bacterium, F7430, whole genome shotgun sequencing project.</title>
        <authorList>
            <person name="Jiang S."/>
            <person name="Liu Z.W."/>
            <person name="Du Z.J."/>
        </authorList>
    </citation>
    <scope>NUCLEOTIDE SEQUENCE [LARGE SCALE GENOMIC DNA]</scope>
    <source>
        <strain evidence="10 11">F7430</strain>
    </source>
</reference>
<evidence type="ECO:0000256" key="8">
    <source>
        <dbReference type="ARBA" id="ARBA00023027"/>
    </source>
</evidence>
<evidence type="ECO:0000256" key="3">
    <source>
        <dbReference type="ARBA" id="ARBA00022723"/>
    </source>
</evidence>
<keyword evidence="11" id="KW-1185">Reference proteome</keyword>
<evidence type="ECO:0000256" key="5">
    <source>
        <dbReference type="ARBA" id="ARBA00023002"/>
    </source>
</evidence>
<evidence type="ECO:0000256" key="6">
    <source>
        <dbReference type="ARBA" id="ARBA00023004"/>
    </source>
</evidence>
<dbReference type="InterPro" id="IPR017941">
    <property type="entry name" value="Rieske_2Fe-2S"/>
</dbReference>
<sequence length="434" mass="48479">MAVEASQLVSDDGCYIARRVFTSAEVYQQEKQHIFGRSWLYLAHESQFKQAGDFITTYMGETPIIVALGSDGKIHASVNSCSHRGLRVCRSDQGNAKRFVCPYHNWSFTPEGNLAAVPQERKVIAAVDKAALGLKAVPRIESYQGLIFGSMNPDIESLADYLGDMRFYLDSYFKRFPQGVEVIGAPHKWLLDANWKLPVENQLGDVGHGPYLHATLLADSPAVDEIERYGFNTVPKPGHGAAVRLLPEDSAALDIAWGMEGIAAMDPDPELVEYLVAIQEQASERIGPIGARIKGLTYGVFPNFSLLWANSTIRVSHPRGPGKVEYWSWWVVPKDAPDHIKEMLRLNYTNFFGPAGLLEQEDSDAWSAQFAGSNIDYMEDRPYYYGLGQGEETEHPELPGKVGSCYNEHYARQFYLKWREMLESGVSEQKGALS</sequence>
<dbReference type="PRINTS" id="PR00090">
    <property type="entry name" value="RNGDIOXGNASE"/>
</dbReference>
<keyword evidence="5" id="KW-0560">Oxidoreductase</keyword>
<organism evidence="10 11">
    <name type="scientific">Sediminihaliea albiluteola</name>
    <dbReference type="NCBI Taxonomy" id="2758564"/>
    <lineage>
        <taxon>Bacteria</taxon>
        <taxon>Pseudomonadati</taxon>
        <taxon>Pseudomonadota</taxon>
        <taxon>Gammaproteobacteria</taxon>
        <taxon>Cellvibrionales</taxon>
        <taxon>Halieaceae</taxon>
        <taxon>Sediminihaliea</taxon>
    </lineage>
</organism>
<dbReference type="Gene3D" id="3.90.380.10">
    <property type="entry name" value="Naphthalene 1,2-dioxygenase Alpha Subunit, Chain A, domain 1"/>
    <property type="match status" value="1"/>
</dbReference>
<evidence type="ECO:0000313" key="11">
    <source>
        <dbReference type="Proteomes" id="UP000539350"/>
    </source>
</evidence>
<protein>
    <submittedName>
        <fullName evidence="10">Rieske 2Fe-2S domain-containing protein</fullName>
    </submittedName>
</protein>
<dbReference type="Pfam" id="PF00355">
    <property type="entry name" value="Rieske"/>
    <property type="match status" value="1"/>
</dbReference>
<dbReference type="Pfam" id="PF00848">
    <property type="entry name" value="Ring_hydroxyl_A"/>
    <property type="match status" value="1"/>
</dbReference>
<keyword evidence="8" id="KW-0520">NAD</keyword>
<dbReference type="GO" id="GO:0051537">
    <property type="term" value="F:2 iron, 2 sulfur cluster binding"/>
    <property type="evidence" value="ECO:0007669"/>
    <property type="project" value="UniProtKB-KW"/>
</dbReference>
<feature type="domain" description="Rieske" evidence="9">
    <location>
        <begin position="40"/>
        <end position="137"/>
    </location>
</feature>
<name>A0A7W2TTU0_9GAMM</name>
<dbReference type="Proteomes" id="UP000539350">
    <property type="component" value="Unassembled WGS sequence"/>
</dbReference>
<dbReference type="InterPro" id="IPR015879">
    <property type="entry name" value="Ring_hydroxy_dOase_asu_C_dom"/>
</dbReference>
<dbReference type="Gene3D" id="2.102.10.10">
    <property type="entry name" value="Rieske [2Fe-2S] iron-sulphur domain"/>
    <property type="match status" value="1"/>
</dbReference>
<evidence type="ECO:0000256" key="1">
    <source>
        <dbReference type="ARBA" id="ARBA00008751"/>
    </source>
</evidence>
<dbReference type="AlphaFoldDB" id="A0A7W2TTU0"/>
<keyword evidence="2" id="KW-0001">2Fe-2S</keyword>
<keyword evidence="4" id="KW-0223">Dioxygenase</keyword>
<accession>A0A7W2TTU0</accession>
<dbReference type="InterPro" id="IPR036922">
    <property type="entry name" value="Rieske_2Fe-2S_sf"/>
</dbReference>
<evidence type="ECO:0000313" key="10">
    <source>
        <dbReference type="EMBL" id="MBA6411821.1"/>
    </source>
</evidence>
<evidence type="ECO:0000256" key="4">
    <source>
        <dbReference type="ARBA" id="ARBA00022964"/>
    </source>
</evidence>
<dbReference type="InterPro" id="IPR015881">
    <property type="entry name" value="ARHD_Rieske_2Fe_2S"/>
</dbReference>
<dbReference type="PROSITE" id="PS00570">
    <property type="entry name" value="RING_HYDROXYL_ALPHA"/>
    <property type="match status" value="1"/>
</dbReference>
<dbReference type="GO" id="GO:0005506">
    <property type="term" value="F:iron ion binding"/>
    <property type="evidence" value="ECO:0007669"/>
    <property type="project" value="InterPro"/>
</dbReference>
<keyword evidence="7" id="KW-0411">Iron-sulfur</keyword>
<comment type="caution">
    <text evidence="10">The sequence shown here is derived from an EMBL/GenBank/DDBJ whole genome shotgun (WGS) entry which is preliminary data.</text>
</comment>
<dbReference type="PANTHER" id="PTHR43756">
    <property type="entry name" value="CHOLINE MONOOXYGENASE, CHLOROPLASTIC"/>
    <property type="match status" value="1"/>
</dbReference>
<dbReference type="EMBL" id="JACFXU010000013">
    <property type="protein sequence ID" value="MBA6411821.1"/>
    <property type="molecule type" value="Genomic_DNA"/>
</dbReference>
<evidence type="ECO:0000256" key="7">
    <source>
        <dbReference type="ARBA" id="ARBA00023014"/>
    </source>
</evidence>
<dbReference type="SUPFAM" id="SSF50022">
    <property type="entry name" value="ISP domain"/>
    <property type="match status" value="1"/>
</dbReference>
<keyword evidence="6" id="KW-0408">Iron</keyword>
<dbReference type="InterPro" id="IPR001663">
    <property type="entry name" value="Rng_hydr_dOase-A"/>
</dbReference>
<dbReference type="GO" id="GO:0051213">
    <property type="term" value="F:dioxygenase activity"/>
    <property type="evidence" value="ECO:0007669"/>
    <property type="project" value="UniProtKB-KW"/>
</dbReference>
<proteinExistence type="inferred from homology"/>
<dbReference type="PANTHER" id="PTHR43756:SF1">
    <property type="entry name" value="3-PHENYLPROPIONATE_CINNAMIC ACID DIOXYGENASE SUBUNIT ALPHA"/>
    <property type="match status" value="1"/>
</dbReference>
<gene>
    <name evidence="10" type="ORF">H2508_01695</name>
</gene>
<evidence type="ECO:0000256" key="2">
    <source>
        <dbReference type="ARBA" id="ARBA00022714"/>
    </source>
</evidence>
<dbReference type="SUPFAM" id="SSF55961">
    <property type="entry name" value="Bet v1-like"/>
    <property type="match status" value="1"/>
</dbReference>
<comment type="similarity">
    <text evidence="1">Belongs to the bacterial ring-hydroxylating dioxygenase alpha subunit family.</text>
</comment>